<protein>
    <submittedName>
        <fullName evidence="3">Outer membrane protein with beta-barrel domain</fullName>
    </submittedName>
</protein>
<dbReference type="RefSeq" id="WP_111591249.1">
    <property type="nucleotide sequence ID" value="NZ_QLMA01000002.1"/>
</dbReference>
<dbReference type="SUPFAM" id="SSF103515">
    <property type="entry name" value="Autotransporter"/>
    <property type="match status" value="1"/>
</dbReference>
<dbReference type="Gene3D" id="2.40.160.60">
    <property type="entry name" value="Outer membrane protein transport protein (OMPP1/FadL/TodX)"/>
    <property type="match status" value="1"/>
</dbReference>
<accession>A0A327W521</accession>
<reference evidence="3 4" key="1">
    <citation type="submission" date="2018-06" db="EMBL/GenBank/DDBJ databases">
        <title>Genomic Encyclopedia of Archaeal and Bacterial Type Strains, Phase II (KMG-II): from individual species to whole genera.</title>
        <authorList>
            <person name="Goeker M."/>
        </authorList>
    </citation>
    <scope>NUCLEOTIDE SEQUENCE [LARGE SCALE GENOMIC DNA]</scope>
    <source>
        <strain evidence="3 4">DSM 29821</strain>
    </source>
</reference>
<dbReference type="EMBL" id="QLMA01000002">
    <property type="protein sequence ID" value="RAJ85597.1"/>
    <property type="molecule type" value="Genomic_DNA"/>
</dbReference>
<feature type="signal peptide" evidence="1">
    <location>
        <begin position="1"/>
        <end position="20"/>
    </location>
</feature>
<comment type="caution">
    <text evidence="3">The sequence shown here is derived from an EMBL/GenBank/DDBJ whole genome shotgun (WGS) entry which is preliminary data.</text>
</comment>
<evidence type="ECO:0000259" key="2">
    <source>
        <dbReference type="Pfam" id="PF13568"/>
    </source>
</evidence>
<sequence>MRIFTLAAIAACFTVSYASAQVSIGFRGGYVNSNLSIKQTGTSVLRPGTRSTDNWGIGMIVNVPIGNNFYLQPILNYEVKGAELTSIDKQPINAYTTAATSLKLKYLTLPLNFVYKIPLGKARLAIGGGPYAGYCLKARYDLSVYNEGRLVQNASQEVAFGSSPTIANTSIQLKRWDAGVNALATIELNSYVTIGANYSYGIMDIDRSNDLSVKNRSFGISLGVLLNREDW</sequence>
<proteinExistence type="predicted"/>
<organism evidence="3 4">
    <name type="scientific">Chitinophaga dinghuensis</name>
    <dbReference type="NCBI Taxonomy" id="1539050"/>
    <lineage>
        <taxon>Bacteria</taxon>
        <taxon>Pseudomonadati</taxon>
        <taxon>Bacteroidota</taxon>
        <taxon>Chitinophagia</taxon>
        <taxon>Chitinophagales</taxon>
        <taxon>Chitinophagaceae</taxon>
        <taxon>Chitinophaga</taxon>
    </lineage>
</organism>
<dbReference type="InterPro" id="IPR025665">
    <property type="entry name" value="Beta-barrel_OMP_2"/>
</dbReference>
<evidence type="ECO:0000313" key="4">
    <source>
        <dbReference type="Proteomes" id="UP000249819"/>
    </source>
</evidence>
<name>A0A327W521_9BACT</name>
<dbReference type="Proteomes" id="UP000249819">
    <property type="component" value="Unassembled WGS sequence"/>
</dbReference>
<dbReference type="Pfam" id="PF13568">
    <property type="entry name" value="OMP_b-brl_2"/>
    <property type="match status" value="1"/>
</dbReference>
<dbReference type="InterPro" id="IPR036709">
    <property type="entry name" value="Autotransporte_beta_dom_sf"/>
</dbReference>
<gene>
    <name evidence="3" type="ORF">CLV59_102302</name>
</gene>
<evidence type="ECO:0000313" key="3">
    <source>
        <dbReference type="EMBL" id="RAJ85597.1"/>
    </source>
</evidence>
<keyword evidence="1" id="KW-0732">Signal</keyword>
<feature type="domain" description="Outer membrane protein beta-barrel" evidence="2">
    <location>
        <begin position="21"/>
        <end position="206"/>
    </location>
</feature>
<dbReference type="OrthoDB" id="981722at2"/>
<dbReference type="AlphaFoldDB" id="A0A327W521"/>
<feature type="chain" id="PRO_5016356822" evidence="1">
    <location>
        <begin position="21"/>
        <end position="231"/>
    </location>
</feature>
<keyword evidence="4" id="KW-1185">Reference proteome</keyword>
<evidence type="ECO:0000256" key="1">
    <source>
        <dbReference type="SAM" id="SignalP"/>
    </source>
</evidence>